<dbReference type="EMBL" id="JASNWA010000008">
    <property type="protein sequence ID" value="KAK3171979.1"/>
    <property type="molecule type" value="Genomic_DNA"/>
</dbReference>
<feature type="compositionally biased region" description="Basic residues" evidence="2">
    <location>
        <begin position="1"/>
        <end position="11"/>
    </location>
</feature>
<feature type="coiled-coil region" evidence="1">
    <location>
        <begin position="307"/>
        <end position="334"/>
    </location>
</feature>
<sequence>MDTAPFKRRKTSPSTSVPVNAQNTQIRPISQDGEQSSSRRASFMSPTKASLARFNPKLLPRSNASESQRPRSQGSDSERLRERDGMNGHTRQDTSAGLAEPRNAVNGPGVVSVWSANRQGLRATPRRRSRTPGKEYTPLKSTRPLVFPHPGASPPKEVREQANGVQATYADGQAPIPRQPDTGGQFVGANGGPHASQSPDLPSTQTHRGLARAVSGMGFSEDGEPSLPSTPVHLGLEAPPKSLKGLLFSSPSRRPKKGTAVARSSPLKPSDPERPASGVNLPLSNLGPRVFIAKTPRPPPKLEEAEELRMQESLAGLEKQLQDIEDRLIRQTLVSKWQQEDSNEIKELSKLKKDVSTRSTKVMRSREKMLQYKAAKSTDQTQAGLDSMRQDTAEPRPNVDSLHEPCSTFPVRQSLAQRLAHFLPFSNSTPPTKTDPPSVHNPDALQSSSTENLQEDRTAPFDINITNVRLLPSTPDEILLQRQDLAFSFSQQLLQARLQVTMNVTEQAITQLKVLEISHWADRELGRWLRACPQDTDLSAIGRAFGRYSEISRERAECFMESEREFKALLPNKSITGRTGSSNLVSHLGRQELTFSRNLVALDFVWKISINNDGEVEGNISAKASFPDTWRRTEGGAELGKIDEAFDLLVKDRGALEAIRVVCTLIFPT</sequence>
<feature type="compositionally biased region" description="Basic and acidic residues" evidence="2">
    <location>
        <begin position="76"/>
        <end position="92"/>
    </location>
</feature>
<keyword evidence="4" id="KW-1185">Reference proteome</keyword>
<reference evidence="3" key="1">
    <citation type="submission" date="2022-11" db="EMBL/GenBank/DDBJ databases">
        <title>Chromosomal genome sequence assembly and mating type (MAT) locus characterization of the leprose asexual lichenized fungus Lepraria neglecta (Nyl.) Erichsen.</title>
        <authorList>
            <person name="Allen J.L."/>
            <person name="Pfeffer B."/>
        </authorList>
    </citation>
    <scope>NUCLEOTIDE SEQUENCE</scope>
    <source>
        <strain evidence="3">Allen 5258</strain>
    </source>
</reference>
<evidence type="ECO:0000256" key="1">
    <source>
        <dbReference type="SAM" id="Coils"/>
    </source>
</evidence>
<dbReference type="AlphaFoldDB" id="A0AAD9Z5P0"/>
<feature type="compositionally biased region" description="Polar residues" evidence="2">
    <location>
        <begin position="195"/>
        <end position="207"/>
    </location>
</feature>
<gene>
    <name evidence="3" type="ORF">OEA41_004063</name>
</gene>
<organism evidence="3 4">
    <name type="scientific">Lepraria neglecta</name>
    <dbReference type="NCBI Taxonomy" id="209136"/>
    <lineage>
        <taxon>Eukaryota</taxon>
        <taxon>Fungi</taxon>
        <taxon>Dikarya</taxon>
        <taxon>Ascomycota</taxon>
        <taxon>Pezizomycotina</taxon>
        <taxon>Lecanoromycetes</taxon>
        <taxon>OSLEUM clade</taxon>
        <taxon>Lecanoromycetidae</taxon>
        <taxon>Lecanorales</taxon>
        <taxon>Lecanorineae</taxon>
        <taxon>Stereocaulaceae</taxon>
        <taxon>Lepraria</taxon>
    </lineage>
</organism>
<comment type="caution">
    <text evidence="3">The sequence shown here is derived from an EMBL/GenBank/DDBJ whole genome shotgun (WGS) entry which is preliminary data.</text>
</comment>
<name>A0AAD9Z5P0_9LECA</name>
<feature type="region of interest" description="Disordered" evidence="2">
    <location>
        <begin position="1"/>
        <end position="284"/>
    </location>
</feature>
<evidence type="ECO:0000256" key="2">
    <source>
        <dbReference type="SAM" id="MobiDB-lite"/>
    </source>
</evidence>
<feature type="region of interest" description="Disordered" evidence="2">
    <location>
        <begin position="424"/>
        <end position="458"/>
    </location>
</feature>
<feature type="compositionally biased region" description="Polar residues" evidence="2">
    <location>
        <begin position="12"/>
        <end position="48"/>
    </location>
</feature>
<proteinExistence type="predicted"/>
<protein>
    <submittedName>
        <fullName evidence="3">Uncharacterized protein</fullName>
    </submittedName>
</protein>
<evidence type="ECO:0000313" key="4">
    <source>
        <dbReference type="Proteomes" id="UP001276659"/>
    </source>
</evidence>
<feature type="compositionally biased region" description="Polar residues" evidence="2">
    <location>
        <begin position="62"/>
        <end position="75"/>
    </location>
</feature>
<accession>A0AAD9Z5P0</accession>
<keyword evidence="1" id="KW-0175">Coiled coil</keyword>
<feature type="region of interest" description="Disordered" evidence="2">
    <location>
        <begin position="370"/>
        <end position="406"/>
    </location>
</feature>
<dbReference type="Proteomes" id="UP001276659">
    <property type="component" value="Unassembled WGS sequence"/>
</dbReference>
<evidence type="ECO:0000313" key="3">
    <source>
        <dbReference type="EMBL" id="KAK3171979.1"/>
    </source>
</evidence>